<dbReference type="InterPro" id="IPR036864">
    <property type="entry name" value="Zn2-C6_fun-type_DNA-bd_sf"/>
</dbReference>
<comment type="subcellular location">
    <subcellularLocation>
        <location evidence="1">Nucleus</location>
    </subcellularLocation>
</comment>
<feature type="region of interest" description="Disordered" evidence="4">
    <location>
        <begin position="84"/>
        <end position="138"/>
    </location>
</feature>
<evidence type="ECO:0000256" key="4">
    <source>
        <dbReference type="SAM" id="MobiDB-lite"/>
    </source>
</evidence>
<dbReference type="Proteomes" id="UP001305779">
    <property type="component" value="Unassembled WGS sequence"/>
</dbReference>
<protein>
    <recommendedName>
        <fullName evidence="5">Zn(2)-C6 fungal-type domain-containing protein</fullName>
    </recommendedName>
</protein>
<keyword evidence="2" id="KW-0479">Metal-binding</keyword>
<feature type="compositionally biased region" description="Polar residues" evidence="4">
    <location>
        <begin position="89"/>
        <end position="104"/>
    </location>
</feature>
<organism evidence="6 7">
    <name type="scientific">Zasmidium cellare</name>
    <name type="common">Wine cellar mold</name>
    <name type="synonym">Racodium cellare</name>
    <dbReference type="NCBI Taxonomy" id="395010"/>
    <lineage>
        <taxon>Eukaryota</taxon>
        <taxon>Fungi</taxon>
        <taxon>Dikarya</taxon>
        <taxon>Ascomycota</taxon>
        <taxon>Pezizomycotina</taxon>
        <taxon>Dothideomycetes</taxon>
        <taxon>Dothideomycetidae</taxon>
        <taxon>Mycosphaerellales</taxon>
        <taxon>Mycosphaerellaceae</taxon>
        <taxon>Zasmidium</taxon>
    </lineage>
</organism>
<proteinExistence type="predicted"/>
<keyword evidence="7" id="KW-1185">Reference proteome</keyword>
<evidence type="ECO:0000256" key="1">
    <source>
        <dbReference type="ARBA" id="ARBA00004123"/>
    </source>
</evidence>
<evidence type="ECO:0000256" key="2">
    <source>
        <dbReference type="ARBA" id="ARBA00022723"/>
    </source>
</evidence>
<name>A0ABR0ERW3_ZASCE</name>
<reference evidence="6 7" key="1">
    <citation type="journal article" date="2023" name="G3 (Bethesda)">
        <title>A chromosome-level genome assembly of Zasmidium syzygii isolated from banana leaves.</title>
        <authorList>
            <person name="van Westerhoven A.C."/>
            <person name="Mehrabi R."/>
            <person name="Talebi R."/>
            <person name="Steentjes M.B.F."/>
            <person name="Corcolon B."/>
            <person name="Chong P.A."/>
            <person name="Kema G.H.J."/>
            <person name="Seidl M.F."/>
        </authorList>
    </citation>
    <scope>NUCLEOTIDE SEQUENCE [LARGE SCALE GENOMIC DNA]</scope>
    <source>
        <strain evidence="6 7">P124</strain>
    </source>
</reference>
<dbReference type="Pfam" id="PF04082">
    <property type="entry name" value="Fungal_trans"/>
    <property type="match status" value="1"/>
</dbReference>
<evidence type="ECO:0000313" key="7">
    <source>
        <dbReference type="Proteomes" id="UP001305779"/>
    </source>
</evidence>
<keyword evidence="3" id="KW-0539">Nucleus</keyword>
<comment type="caution">
    <text evidence="6">The sequence shown here is derived from an EMBL/GenBank/DDBJ whole genome shotgun (WGS) entry which is preliminary data.</text>
</comment>
<dbReference type="Pfam" id="PF00172">
    <property type="entry name" value="Zn_clus"/>
    <property type="match status" value="1"/>
</dbReference>
<dbReference type="InterPro" id="IPR007219">
    <property type="entry name" value="XnlR_reg_dom"/>
</dbReference>
<evidence type="ECO:0000256" key="3">
    <source>
        <dbReference type="ARBA" id="ARBA00023242"/>
    </source>
</evidence>
<dbReference type="PANTHER" id="PTHR31001">
    <property type="entry name" value="UNCHARACTERIZED TRANSCRIPTIONAL REGULATORY PROTEIN"/>
    <property type="match status" value="1"/>
</dbReference>
<evidence type="ECO:0000313" key="6">
    <source>
        <dbReference type="EMBL" id="KAK4504332.1"/>
    </source>
</evidence>
<gene>
    <name evidence="6" type="ORF">PRZ48_005248</name>
</gene>
<dbReference type="Gene3D" id="4.10.240.10">
    <property type="entry name" value="Zn(2)-C6 fungal-type DNA-binding domain"/>
    <property type="match status" value="1"/>
</dbReference>
<dbReference type="InterPro" id="IPR050613">
    <property type="entry name" value="Sec_Metabolite_Reg"/>
</dbReference>
<dbReference type="SUPFAM" id="SSF57701">
    <property type="entry name" value="Zn2/Cys6 DNA-binding domain"/>
    <property type="match status" value="1"/>
</dbReference>
<evidence type="ECO:0000259" key="5">
    <source>
        <dbReference type="PROSITE" id="PS50048"/>
    </source>
</evidence>
<dbReference type="EMBL" id="JAXOVC010000003">
    <property type="protein sequence ID" value="KAK4504332.1"/>
    <property type="molecule type" value="Genomic_DNA"/>
</dbReference>
<dbReference type="PROSITE" id="PS50048">
    <property type="entry name" value="ZN2_CY6_FUNGAL_2"/>
    <property type="match status" value="1"/>
</dbReference>
<dbReference type="SMART" id="SM00906">
    <property type="entry name" value="Fungal_trans"/>
    <property type="match status" value="1"/>
</dbReference>
<dbReference type="CDD" id="cd12148">
    <property type="entry name" value="fungal_TF_MHR"/>
    <property type="match status" value="1"/>
</dbReference>
<dbReference type="PANTHER" id="PTHR31001:SF45">
    <property type="entry name" value="ZN(II)2CYS6 TRANSCRIPTION FACTOR (EUROFUNG)"/>
    <property type="match status" value="1"/>
</dbReference>
<dbReference type="SMART" id="SM00066">
    <property type="entry name" value="GAL4"/>
    <property type="match status" value="1"/>
</dbReference>
<sequence length="698" mass="78755">MSANTTTQPQHKPQRLLACVRCQQRKVKCDRSYPCSNCVRTGAQAQCTPASLTPRQRKRRFPERYLIERVKQYETLLRQHNIPFEPLHPSTTDETASEVGQTSIPAEEPTPAPEPVAAAQKTEADGAKPGDGIDIWNAMNHASSDGEFEEEEDDIDITHIDYAAKGKMRYSTVKKALDQLFNNNDLLLFGSSKSDVPLSTLHPPQVHIFRLWQIYLDNVNPILKVTHTPTLQSRLLEAAADVTSITQPLEALMFSIYCVAIISLQDEECQSLFAASKDELLSRYQVACQQALQNCRILRSTELDSLVALFLYLVSVRSNTDPRSLGALLGVAIRLAQRMGIHTESSNTKCSRFEAELRRRLWWALVLFDNRICEMSDMKATMLTPTWNCKTPLNVNDFDIRPEMTTLPSAHRIPTEALYAVVCSELGNHARHSASYLDCNGPTPETYKGRPLQTPRTLDEIQQALENKYFTLCNPENPIHYLTIWTARGFLAKYRLYEHYSLASRSKTQQTNAQRDAAITHAIDILDCDSKLASSTLTKGFFWQLYFNFPFPSYMHIVSDLQKRPLAMPAKEAWRAMSENCEARFKSDNDVNLGFKLFSRSVLQAWEAREKAVREMGRGVEAMPSIVEAIERRRTGRTPQSQGQQPSEAAVDFELPPMDWSLGMPGMMDPLGMDVDFSQFFDWDPVPGAWGGLDGGGV</sequence>
<dbReference type="InterPro" id="IPR001138">
    <property type="entry name" value="Zn2Cys6_DnaBD"/>
</dbReference>
<accession>A0ABR0ERW3</accession>
<dbReference type="CDD" id="cd00067">
    <property type="entry name" value="GAL4"/>
    <property type="match status" value="1"/>
</dbReference>
<feature type="domain" description="Zn(2)-C6 fungal-type" evidence="5">
    <location>
        <begin position="18"/>
        <end position="48"/>
    </location>
</feature>